<dbReference type="InterPro" id="IPR049704">
    <property type="entry name" value="Aminotrans_3_PPA_site"/>
</dbReference>
<evidence type="ECO:0008006" key="4">
    <source>
        <dbReference type="Google" id="ProtNLM"/>
    </source>
</evidence>
<comment type="cofactor">
    <cofactor evidence="1">
        <name>pyridoxal 5'-phosphate</name>
        <dbReference type="ChEBI" id="CHEBI:597326"/>
    </cofactor>
</comment>
<dbReference type="InterPro" id="IPR015424">
    <property type="entry name" value="PyrdxlP-dep_Trfase"/>
</dbReference>
<dbReference type="PIRSF" id="PIRSF000521">
    <property type="entry name" value="Transaminase_4ab_Lys_Orn"/>
    <property type="match status" value="1"/>
</dbReference>
<dbReference type="EMBL" id="BARS01004460">
    <property type="protein sequence ID" value="GAF78572.1"/>
    <property type="molecule type" value="Genomic_DNA"/>
</dbReference>
<keyword evidence="2" id="KW-0663">Pyridoxal phosphate</keyword>
<reference evidence="3" key="1">
    <citation type="journal article" date="2014" name="Front. Microbiol.">
        <title>High frequency of phylogenetically diverse reductive dehalogenase-homologous genes in deep subseafloor sedimentary metagenomes.</title>
        <authorList>
            <person name="Kawai M."/>
            <person name="Futagami T."/>
            <person name="Toyoda A."/>
            <person name="Takaki Y."/>
            <person name="Nishi S."/>
            <person name="Hori S."/>
            <person name="Arai W."/>
            <person name="Tsubouchi T."/>
            <person name="Morono Y."/>
            <person name="Uchiyama I."/>
            <person name="Ito T."/>
            <person name="Fujiyama A."/>
            <person name="Inagaki F."/>
            <person name="Takami H."/>
        </authorList>
    </citation>
    <scope>NUCLEOTIDE SEQUENCE</scope>
    <source>
        <strain evidence="3">Expedition CK06-06</strain>
    </source>
</reference>
<dbReference type="PROSITE" id="PS00600">
    <property type="entry name" value="AA_TRANSFER_CLASS_3"/>
    <property type="match status" value="1"/>
</dbReference>
<dbReference type="AlphaFoldDB" id="X0SRQ8"/>
<comment type="caution">
    <text evidence="3">The sequence shown here is derived from an EMBL/GenBank/DDBJ whole genome shotgun (WGS) entry which is preliminary data.</text>
</comment>
<dbReference type="Pfam" id="PF00202">
    <property type="entry name" value="Aminotran_3"/>
    <property type="match status" value="1"/>
</dbReference>
<evidence type="ECO:0000256" key="1">
    <source>
        <dbReference type="ARBA" id="ARBA00001933"/>
    </source>
</evidence>
<dbReference type="InterPro" id="IPR015421">
    <property type="entry name" value="PyrdxlP-dep_Trfase_major"/>
</dbReference>
<dbReference type="PANTHER" id="PTHR43713">
    <property type="entry name" value="GLUTAMATE-1-SEMIALDEHYDE 2,1-AMINOMUTASE"/>
    <property type="match status" value="1"/>
</dbReference>
<dbReference type="GO" id="GO:0008483">
    <property type="term" value="F:transaminase activity"/>
    <property type="evidence" value="ECO:0007669"/>
    <property type="project" value="InterPro"/>
</dbReference>
<organism evidence="3">
    <name type="scientific">marine sediment metagenome</name>
    <dbReference type="NCBI Taxonomy" id="412755"/>
    <lineage>
        <taxon>unclassified sequences</taxon>
        <taxon>metagenomes</taxon>
        <taxon>ecological metagenomes</taxon>
    </lineage>
</organism>
<dbReference type="Gene3D" id="3.90.1150.10">
    <property type="entry name" value="Aspartate Aminotransferase, domain 1"/>
    <property type="match status" value="1"/>
</dbReference>
<gene>
    <name evidence="3" type="ORF">S01H1_08718</name>
</gene>
<sequence>MGKSQNLYKKAKKLIPGGTQLLSKRPEMFLPDLWPAYYSKAKGCEVWDLDGKKYIDMSQMSVGVCILGYADPDVNKAVKKVIDQGNMATLNAPEEVKLAKLLVKIHPWAQMVRYARTGGEAIAIAIRIARAKTKKDAILFCGYHGWHDWYLSSNLADKKALDGHLLPGLNPSGVPRVLKGTACPFKFNDTKQFLQLIKKYKNKVGTVIMEPLRNYKPEKEFINTIIKTTKKLGIVLIVDEVSMGFRLNEGGAHLSLGLEPDIAVFSKAMSNGYPMAAVVGKKKVMQVAQDTFISSTYWTDRIGPAAALAAIKKLKRHNVYSYLQDIGGQIKAGWQSMAQKHGLKINVSGTNVIGHFSFQYKEPL</sequence>
<dbReference type="SUPFAM" id="SSF53383">
    <property type="entry name" value="PLP-dependent transferases"/>
    <property type="match status" value="1"/>
</dbReference>
<proteinExistence type="predicted"/>
<dbReference type="InterPro" id="IPR015422">
    <property type="entry name" value="PyrdxlP-dep_Trfase_small"/>
</dbReference>
<dbReference type="GO" id="GO:0030170">
    <property type="term" value="F:pyridoxal phosphate binding"/>
    <property type="evidence" value="ECO:0007669"/>
    <property type="project" value="InterPro"/>
</dbReference>
<protein>
    <recommendedName>
        <fullName evidence="4">Aminotransferase class III</fullName>
    </recommendedName>
</protein>
<evidence type="ECO:0000313" key="3">
    <source>
        <dbReference type="EMBL" id="GAF78572.1"/>
    </source>
</evidence>
<dbReference type="InterPro" id="IPR005814">
    <property type="entry name" value="Aminotrans_3"/>
</dbReference>
<feature type="non-terminal residue" evidence="3">
    <location>
        <position position="364"/>
    </location>
</feature>
<dbReference type="PANTHER" id="PTHR43713:SF3">
    <property type="entry name" value="GLUTAMATE-1-SEMIALDEHYDE 2,1-AMINOMUTASE 1, CHLOROPLASTIC-RELATED"/>
    <property type="match status" value="1"/>
</dbReference>
<dbReference type="Gene3D" id="3.40.640.10">
    <property type="entry name" value="Type I PLP-dependent aspartate aminotransferase-like (Major domain)"/>
    <property type="match status" value="1"/>
</dbReference>
<evidence type="ECO:0000256" key="2">
    <source>
        <dbReference type="ARBA" id="ARBA00022898"/>
    </source>
</evidence>
<name>X0SRQ8_9ZZZZ</name>
<accession>X0SRQ8</accession>